<evidence type="ECO:0000256" key="2">
    <source>
        <dbReference type="ARBA" id="ARBA00006479"/>
    </source>
</evidence>
<dbReference type="AlphaFoldDB" id="A0A268EUQ9"/>
<comment type="function">
    <text evidence="1">Transcriptional repressor of xylose-utilizing enzymes.</text>
</comment>
<dbReference type="OrthoDB" id="6501901at2"/>
<keyword evidence="3" id="KW-0859">Xylose metabolism</keyword>
<proteinExistence type="inferred from homology"/>
<dbReference type="Pfam" id="PF00480">
    <property type="entry name" value="ROK"/>
    <property type="match status" value="1"/>
</dbReference>
<dbReference type="CDD" id="cd23763">
    <property type="entry name" value="ASKHA_ATPase_ROK"/>
    <property type="match status" value="1"/>
</dbReference>
<name>A0A268EUQ9_9BACL</name>
<dbReference type="InterPro" id="IPR000600">
    <property type="entry name" value="ROK"/>
</dbReference>
<dbReference type="PANTHER" id="PTHR18964">
    <property type="entry name" value="ROK (REPRESSOR, ORF, KINASE) FAMILY"/>
    <property type="match status" value="1"/>
</dbReference>
<evidence type="ECO:0000313" key="6">
    <source>
        <dbReference type="Proteomes" id="UP000215596"/>
    </source>
</evidence>
<reference evidence="5 6" key="1">
    <citation type="submission" date="2017-07" db="EMBL/GenBank/DDBJ databases">
        <title>Isolation and whole genome analysis of endospore-forming bacteria from heroin.</title>
        <authorList>
            <person name="Kalinowski J."/>
            <person name="Ahrens B."/>
            <person name="Al-Dilaimi A."/>
            <person name="Winkler A."/>
            <person name="Wibberg D."/>
            <person name="Schleenbecker U."/>
            <person name="Ruckert C."/>
            <person name="Wolfel R."/>
            <person name="Grass G."/>
        </authorList>
    </citation>
    <scope>NUCLEOTIDE SEQUENCE [LARGE SCALE GENOMIC DNA]</scope>
    <source>
        <strain evidence="5 6">7537-G1</strain>
    </source>
</reference>
<dbReference type="EMBL" id="NPBY01000034">
    <property type="protein sequence ID" value="PAD76865.1"/>
    <property type="molecule type" value="Genomic_DNA"/>
</dbReference>
<evidence type="ECO:0008006" key="7">
    <source>
        <dbReference type="Google" id="ProtNLM"/>
    </source>
</evidence>
<evidence type="ECO:0000256" key="3">
    <source>
        <dbReference type="ARBA" id="ARBA00022629"/>
    </source>
</evidence>
<sequence length="346" mass="37982">MNGSIADPKAVRRTILRNLRSALLELGSATKAELSDRLGVSFPTVSKFLGQMEKAGELLPVQLDDSSGGRRANRYSYNPEVMLGLALFLERTETSYIVFNCAGEVKDQGHAASVLTADITDFDALIAALVNKHPQISAVSVGVPAAVNNGRLIYIPEYEQFHDLDLKAHCEQRFQLPTVIENDMNAAVYGYYMARHQRSELQPSLVYLYFGQNGPGSGIMLDGNIMRGSSFFSGEVSFVPLYDQYNFGEAMRASHPHPRFPDGDLSVDAVARLIAVFAAVLNPHGVILSRHEANEGLLAQLEAASQAYIPREHLPAFILSDWEQDYLYGLQGLSLDLMLSREAGGN</sequence>
<keyword evidence="4" id="KW-0238">DNA-binding</keyword>
<dbReference type="InterPro" id="IPR036390">
    <property type="entry name" value="WH_DNA-bd_sf"/>
</dbReference>
<dbReference type="RefSeq" id="WP_095265317.1">
    <property type="nucleotide sequence ID" value="NZ_NPBY01000034.1"/>
</dbReference>
<dbReference type="Gene3D" id="3.30.420.40">
    <property type="match status" value="2"/>
</dbReference>
<dbReference type="InterPro" id="IPR011991">
    <property type="entry name" value="ArsR-like_HTH"/>
</dbReference>
<accession>A0A268EUQ9</accession>
<gene>
    <name evidence="5" type="ORF">CHH67_11430</name>
</gene>
<dbReference type="GO" id="GO:0042732">
    <property type="term" value="P:D-xylose metabolic process"/>
    <property type="evidence" value="ECO:0007669"/>
    <property type="project" value="UniProtKB-KW"/>
</dbReference>
<comment type="similarity">
    <text evidence="2">Belongs to the ROK (NagC/XylR) family.</text>
</comment>
<dbReference type="Gene3D" id="1.10.10.10">
    <property type="entry name" value="Winged helix-like DNA-binding domain superfamily/Winged helix DNA-binding domain"/>
    <property type="match status" value="1"/>
</dbReference>
<protein>
    <recommendedName>
        <fullName evidence="7">ROK family protein</fullName>
    </recommendedName>
</protein>
<evidence type="ECO:0000256" key="1">
    <source>
        <dbReference type="ARBA" id="ARBA00002486"/>
    </source>
</evidence>
<dbReference type="SUPFAM" id="SSF53067">
    <property type="entry name" value="Actin-like ATPase domain"/>
    <property type="match status" value="1"/>
</dbReference>
<dbReference type="PANTHER" id="PTHR18964:SF110">
    <property type="entry name" value="TRANSCRIPTIONAL REGULATOR, XYLR-RELATED"/>
    <property type="match status" value="1"/>
</dbReference>
<evidence type="ECO:0000256" key="4">
    <source>
        <dbReference type="ARBA" id="ARBA00023125"/>
    </source>
</evidence>
<organism evidence="5 6">
    <name type="scientific">Paenibacillus campinasensis</name>
    <dbReference type="NCBI Taxonomy" id="66347"/>
    <lineage>
        <taxon>Bacteria</taxon>
        <taxon>Bacillati</taxon>
        <taxon>Bacillota</taxon>
        <taxon>Bacilli</taxon>
        <taxon>Bacillales</taxon>
        <taxon>Paenibacillaceae</taxon>
        <taxon>Paenibacillus</taxon>
    </lineage>
</organism>
<dbReference type="CDD" id="cd00090">
    <property type="entry name" value="HTH_ARSR"/>
    <property type="match status" value="1"/>
</dbReference>
<evidence type="ECO:0000313" key="5">
    <source>
        <dbReference type="EMBL" id="PAD76865.1"/>
    </source>
</evidence>
<comment type="caution">
    <text evidence="5">The sequence shown here is derived from an EMBL/GenBank/DDBJ whole genome shotgun (WGS) entry which is preliminary data.</text>
</comment>
<dbReference type="InterPro" id="IPR036388">
    <property type="entry name" value="WH-like_DNA-bd_sf"/>
</dbReference>
<keyword evidence="3" id="KW-0119">Carbohydrate metabolism</keyword>
<dbReference type="SUPFAM" id="SSF46785">
    <property type="entry name" value="Winged helix' DNA-binding domain"/>
    <property type="match status" value="1"/>
</dbReference>
<dbReference type="Proteomes" id="UP000215596">
    <property type="component" value="Unassembled WGS sequence"/>
</dbReference>
<dbReference type="GO" id="GO:0003677">
    <property type="term" value="F:DNA binding"/>
    <property type="evidence" value="ECO:0007669"/>
    <property type="project" value="UniProtKB-KW"/>
</dbReference>
<dbReference type="InterPro" id="IPR043129">
    <property type="entry name" value="ATPase_NBD"/>
</dbReference>